<proteinExistence type="predicted"/>
<evidence type="ECO:0000313" key="2">
    <source>
        <dbReference type="Proteomes" id="UP000724874"/>
    </source>
</evidence>
<sequence length="240" mass="26672">MLELQIGRFLGRLHANVQNDYFGRIRRRDAQDTEEESYSWQETFTVLLEALLWEAQSAGLDLPYEEIRSYLSRAISSFLFDDVDVPSLIWLTGSEEDVYIALPSSLLPPPSAAFSSSSSTVPTLTTAGGIAAILPNVTHAVWGDPLLETFFLPPAPSPVLKEAYTKSGGSDTLVFPRQRTKRMWYDLLLGLIVLRERDGFGASALEGEAGAQDEDRQRLIKWALDLIQNTITTLSTAPTY</sequence>
<dbReference type="OrthoDB" id="5210591at2759"/>
<keyword evidence="2" id="KW-1185">Reference proteome</keyword>
<accession>A0A9P5TNB1</accession>
<dbReference type="Proteomes" id="UP000724874">
    <property type="component" value="Unassembled WGS sequence"/>
</dbReference>
<comment type="caution">
    <text evidence="1">The sequence shown here is derived from an EMBL/GenBank/DDBJ whole genome shotgun (WGS) entry which is preliminary data.</text>
</comment>
<protein>
    <submittedName>
        <fullName evidence="1">Uncharacterized protein</fullName>
    </submittedName>
</protein>
<evidence type="ECO:0000313" key="1">
    <source>
        <dbReference type="EMBL" id="KAF8901172.1"/>
    </source>
</evidence>
<reference evidence="1" key="1">
    <citation type="submission" date="2020-11" db="EMBL/GenBank/DDBJ databases">
        <authorList>
            <consortium name="DOE Joint Genome Institute"/>
            <person name="Ahrendt S."/>
            <person name="Riley R."/>
            <person name="Andreopoulos W."/>
            <person name="LaButti K."/>
            <person name="Pangilinan J."/>
            <person name="Ruiz-duenas F.J."/>
            <person name="Barrasa J.M."/>
            <person name="Sanchez-Garcia M."/>
            <person name="Camarero S."/>
            <person name="Miyauchi S."/>
            <person name="Serrano A."/>
            <person name="Linde D."/>
            <person name="Babiker R."/>
            <person name="Drula E."/>
            <person name="Ayuso-Fernandez I."/>
            <person name="Pacheco R."/>
            <person name="Padilla G."/>
            <person name="Ferreira P."/>
            <person name="Barriuso J."/>
            <person name="Kellner H."/>
            <person name="Castanera R."/>
            <person name="Alfaro M."/>
            <person name="Ramirez L."/>
            <person name="Pisabarro A.G."/>
            <person name="Kuo A."/>
            <person name="Tritt A."/>
            <person name="Lipzen A."/>
            <person name="He G."/>
            <person name="Yan M."/>
            <person name="Ng V."/>
            <person name="Cullen D."/>
            <person name="Martin F."/>
            <person name="Rosso M.-N."/>
            <person name="Henrissat B."/>
            <person name="Hibbett D."/>
            <person name="Martinez A.T."/>
            <person name="Grigoriev I.V."/>
        </authorList>
    </citation>
    <scope>NUCLEOTIDE SEQUENCE</scope>
    <source>
        <strain evidence="1">AH 44721</strain>
    </source>
</reference>
<organism evidence="1 2">
    <name type="scientific">Gymnopilus junonius</name>
    <name type="common">Spectacular rustgill mushroom</name>
    <name type="synonym">Gymnopilus spectabilis subsp. junonius</name>
    <dbReference type="NCBI Taxonomy" id="109634"/>
    <lineage>
        <taxon>Eukaryota</taxon>
        <taxon>Fungi</taxon>
        <taxon>Dikarya</taxon>
        <taxon>Basidiomycota</taxon>
        <taxon>Agaricomycotina</taxon>
        <taxon>Agaricomycetes</taxon>
        <taxon>Agaricomycetidae</taxon>
        <taxon>Agaricales</taxon>
        <taxon>Agaricineae</taxon>
        <taxon>Hymenogastraceae</taxon>
        <taxon>Gymnopilus</taxon>
    </lineage>
</organism>
<gene>
    <name evidence="1" type="ORF">CPB84DRAFT_1777945</name>
</gene>
<name>A0A9P5TNB1_GYMJU</name>
<dbReference type="AlphaFoldDB" id="A0A9P5TNB1"/>
<dbReference type="EMBL" id="JADNYJ010000043">
    <property type="protein sequence ID" value="KAF8901172.1"/>
    <property type="molecule type" value="Genomic_DNA"/>
</dbReference>